<comment type="caution">
    <text evidence="1">The sequence shown here is derived from an EMBL/GenBank/DDBJ whole genome shotgun (WGS) entry which is preliminary data.</text>
</comment>
<organism evidence="1 2">
    <name type="scientific">Luteolibacter pohnpeiensis</name>
    <dbReference type="NCBI Taxonomy" id="454153"/>
    <lineage>
        <taxon>Bacteria</taxon>
        <taxon>Pseudomonadati</taxon>
        <taxon>Verrucomicrobiota</taxon>
        <taxon>Verrucomicrobiia</taxon>
        <taxon>Verrucomicrobiales</taxon>
        <taxon>Verrucomicrobiaceae</taxon>
        <taxon>Luteolibacter</taxon>
    </lineage>
</organism>
<dbReference type="AlphaFoldDB" id="A0A934S3Z3"/>
<sequence length="452" mass="49869">MKFNRINIASCVLGGALGYAIPAVWNGGRSHENPQEPSSRGNVSSAARQRRELMNRWRDSRTGLDQRMAAFLEQVGQLKRDEWPAFFRDLGHDPEWNQLAAQLWAESDPKGFWEYLRDCRDASELTRWGPELLLTWAKQDPDAAMDAAMMVTDRVAGDKLRTKLVDSVLDRDLSKGLELAARAGDFNRFSTGPRAWIDRDPEAAARGLAALPASSDYRSFLEMAMESWAKKDPQAAMNWMVENGSLKMQFDHNRDWVKSGFKVAAMTDPDAAISAALAIEDPATRDPAIAGVLSSGVVEPKKVAELLASCSPAIQAASISSILWALPRNTLADLETATGILTQGPGCKNALFAARSLAVDYTRLASTDQQWNWVASLPSLAMRRAAIEVYVVSSSEDRNALATRISQLPLSELSDQIFRKALSRIPAEDQAMWISRLPSDQAAWARSVIHPD</sequence>
<dbReference type="EMBL" id="JAENIJ010000006">
    <property type="protein sequence ID" value="MBK1881882.1"/>
    <property type="molecule type" value="Genomic_DNA"/>
</dbReference>
<name>A0A934S3Z3_9BACT</name>
<protein>
    <submittedName>
        <fullName evidence="1">Uncharacterized protein</fullName>
    </submittedName>
</protein>
<reference evidence="1" key="1">
    <citation type="submission" date="2021-01" db="EMBL/GenBank/DDBJ databases">
        <title>Modified the classification status of verrucomicrobia.</title>
        <authorList>
            <person name="Feng X."/>
        </authorList>
    </citation>
    <scope>NUCLEOTIDE SEQUENCE</scope>
    <source>
        <strain evidence="1">KCTC 22041</strain>
    </source>
</reference>
<accession>A0A934S3Z3</accession>
<keyword evidence="2" id="KW-1185">Reference proteome</keyword>
<evidence type="ECO:0000313" key="2">
    <source>
        <dbReference type="Proteomes" id="UP000603141"/>
    </source>
</evidence>
<dbReference type="RefSeq" id="WP_200268469.1">
    <property type="nucleotide sequence ID" value="NZ_JAENIJ010000006.1"/>
</dbReference>
<proteinExistence type="predicted"/>
<evidence type="ECO:0000313" key="1">
    <source>
        <dbReference type="EMBL" id="MBK1881882.1"/>
    </source>
</evidence>
<gene>
    <name evidence="1" type="ORF">JIN85_05620</name>
</gene>
<dbReference type="Proteomes" id="UP000603141">
    <property type="component" value="Unassembled WGS sequence"/>
</dbReference>